<keyword evidence="4" id="KW-1185">Reference proteome</keyword>
<evidence type="ECO:0000313" key="4">
    <source>
        <dbReference type="Proteomes" id="UP000012073"/>
    </source>
</evidence>
<dbReference type="RefSeq" id="XP_005717653.1">
    <property type="nucleotide sequence ID" value="XM_005717596.1"/>
</dbReference>
<dbReference type="Proteomes" id="UP000012073">
    <property type="component" value="Unassembled WGS sequence"/>
</dbReference>
<feature type="transmembrane region" description="Helical" evidence="1">
    <location>
        <begin position="98"/>
        <end position="120"/>
    </location>
</feature>
<evidence type="ECO:0000259" key="2">
    <source>
        <dbReference type="Pfam" id="PF24867"/>
    </source>
</evidence>
<protein>
    <recommendedName>
        <fullName evidence="2">DUF7733 domain-containing protein</fullName>
    </recommendedName>
</protein>
<dbReference type="PANTHER" id="PTHR33829">
    <property type="entry name" value="OSJNBA0044M19.10 PROTEIN"/>
    <property type="match status" value="1"/>
</dbReference>
<evidence type="ECO:0000256" key="1">
    <source>
        <dbReference type="SAM" id="Phobius"/>
    </source>
</evidence>
<dbReference type="AlphaFoldDB" id="R7QGX8"/>
<feature type="transmembrane region" description="Helical" evidence="1">
    <location>
        <begin position="132"/>
        <end position="148"/>
    </location>
</feature>
<dbReference type="EMBL" id="HG001868">
    <property type="protein sequence ID" value="CDF37782.1"/>
    <property type="molecule type" value="Genomic_DNA"/>
</dbReference>
<dbReference type="Gramene" id="CDF37782">
    <property type="protein sequence ID" value="CDF37782"/>
    <property type="gene ID" value="CHC_T00005994001"/>
</dbReference>
<dbReference type="Pfam" id="PF24867">
    <property type="entry name" value="DUF7733"/>
    <property type="match status" value="1"/>
</dbReference>
<organism evidence="3 4">
    <name type="scientific">Chondrus crispus</name>
    <name type="common">Carrageen Irish moss</name>
    <name type="synonym">Polymorpha crispa</name>
    <dbReference type="NCBI Taxonomy" id="2769"/>
    <lineage>
        <taxon>Eukaryota</taxon>
        <taxon>Rhodophyta</taxon>
        <taxon>Florideophyceae</taxon>
        <taxon>Rhodymeniophycidae</taxon>
        <taxon>Gigartinales</taxon>
        <taxon>Gigartinaceae</taxon>
        <taxon>Chondrus</taxon>
    </lineage>
</organism>
<evidence type="ECO:0000313" key="3">
    <source>
        <dbReference type="EMBL" id="CDF37782.1"/>
    </source>
</evidence>
<dbReference type="InterPro" id="IPR056635">
    <property type="entry name" value="DUF7733"/>
</dbReference>
<dbReference type="PANTHER" id="PTHR33829:SF2">
    <property type="entry name" value="OS04G0386700 PROTEIN"/>
    <property type="match status" value="1"/>
</dbReference>
<proteinExistence type="predicted"/>
<accession>R7QGX8</accession>
<dbReference type="GeneID" id="17325370"/>
<keyword evidence="1" id="KW-0812">Transmembrane</keyword>
<gene>
    <name evidence="3" type="ORF">CHC_T00005994001</name>
</gene>
<name>R7QGX8_CHOCR</name>
<feature type="transmembrane region" description="Helical" evidence="1">
    <location>
        <begin position="55"/>
        <end position="78"/>
    </location>
</feature>
<dbReference type="KEGG" id="ccp:CHC_T00005994001"/>
<sequence length="213" mass="23855">MLYLAVYLRAVPLSHVLFVCVTAGYASLANYFVLRDSNSFPAAPLRPRSLSPTKNSTRLLFPFTLFLSLVGPAVLLTISPATSQRPSQLQQVIAPHLFLMLSQIVMETIGFLLFNSYVLYVRLGVTIAMVSYRLRVIVTWYHMAVAWTRSVEASKVLPFVPSLVQATAVLNLVFWSFSLLCYLLLYCLPAVCREPNVSDEHQKVRCSVPGRPL</sequence>
<reference evidence="4" key="1">
    <citation type="journal article" date="2013" name="Proc. Natl. Acad. Sci. U.S.A.">
        <title>Genome structure and metabolic features in the red seaweed Chondrus crispus shed light on evolution of the Archaeplastida.</title>
        <authorList>
            <person name="Collen J."/>
            <person name="Porcel B."/>
            <person name="Carre W."/>
            <person name="Ball S.G."/>
            <person name="Chaparro C."/>
            <person name="Tonon T."/>
            <person name="Barbeyron T."/>
            <person name="Michel G."/>
            <person name="Noel B."/>
            <person name="Valentin K."/>
            <person name="Elias M."/>
            <person name="Artiguenave F."/>
            <person name="Arun A."/>
            <person name="Aury J.M."/>
            <person name="Barbosa-Neto J.F."/>
            <person name="Bothwell J.H."/>
            <person name="Bouget F.Y."/>
            <person name="Brillet L."/>
            <person name="Cabello-Hurtado F."/>
            <person name="Capella-Gutierrez S."/>
            <person name="Charrier B."/>
            <person name="Cladiere L."/>
            <person name="Cock J.M."/>
            <person name="Coelho S.M."/>
            <person name="Colleoni C."/>
            <person name="Czjzek M."/>
            <person name="Da Silva C."/>
            <person name="Delage L."/>
            <person name="Denoeud F."/>
            <person name="Deschamps P."/>
            <person name="Dittami S.M."/>
            <person name="Gabaldon T."/>
            <person name="Gachon C.M."/>
            <person name="Groisillier A."/>
            <person name="Herve C."/>
            <person name="Jabbari K."/>
            <person name="Katinka M."/>
            <person name="Kloareg B."/>
            <person name="Kowalczyk N."/>
            <person name="Labadie K."/>
            <person name="Leblanc C."/>
            <person name="Lopez P.J."/>
            <person name="McLachlan D.H."/>
            <person name="Meslet-Cladiere L."/>
            <person name="Moustafa A."/>
            <person name="Nehr Z."/>
            <person name="Nyvall Collen P."/>
            <person name="Panaud O."/>
            <person name="Partensky F."/>
            <person name="Poulain J."/>
            <person name="Rensing S.A."/>
            <person name="Rousvoal S."/>
            <person name="Samson G."/>
            <person name="Symeonidi A."/>
            <person name="Weissenbach J."/>
            <person name="Zambounis A."/>
            <person name="Wincker P."/>
            <person name="Boyen C."/>
        </authorList>
    </citation>
    <scope>NUCLEOTIDE SEQUENCE [LARGE SCALE GENOMIC DNA]</scope>
    <source>
        <strain evidence="4">cv. Stackhouse</strain>
    </source>
</reference>
<keyword evidence="1" id="KW-0472">Membrane</keyword>
<keyword evidence="1" id="KW-1133">Transmembrane helix</keyword>
<feature type="transmembrane region" description="Helical" evidence="1">
    <location>
        <begin position="12"/>
        <end position="34"/>
    </location>
</feature>
<feature type="transmembrane region" description="Helical" evidence="1">
    <location>
        <begin position="168"/>
        <end position="188"/>
    </location>
</feature>
<feature type="domain" description="DUF7733" evidence="2">
    <location>
        <begin position="10"/>
        <end position="192"/>
    </location>
</feature>